<dbReference type="PANTHER" id="PTHR33217">
    <property type="entry name" value="TRANSPOSASE FOR INSERTION SEQUENCE ELEMENT IS1081"/>
    <property type="match status" value="1"/>
</dbReference>
<proteinExistence type="predicted"/>
<accession>T0Y785</accession>
<dbReference type="EMBL" id="AUZX01014853">
    <property type="protein sequence ID" value="EQD30981.1"/>
    <property type="molecule type" value="Genomic_DNA"/>
</dbReference>
<name>T0Y785_9ZZZZ</name>
<evidence type="ECO:0000256" key="3">
    <source>
        <dbReference type="ARBA" id="ARBA00023172"/>
    </source>
</evidence>
<evidence type="ECO:0000256" key="4">
    <source>
        <dbReference type="SAM" id="MobiDB-lite"/>
    </source>
</evidence>
<feature type="region of interest" description="Disordered" evidence="4">
    <location>
        <begin position="115"/>
        <end position="134"/>
    </location>
</feature>
<dbReference type="InterPro" id="IPR001207">
    <property type="entry name" value="Transposase_mutator"/>
</dbReference>
<dbReference type="GO" id="GO:0006313">
    <property type="term" value="P:DNA transposition"/>
    <property type="evidence" value="ECO:0007669"/>
    <property type="project" value="InterPro"/>
</dbReference>
<protein>
    <submittedName>
        <fullName evidence="5">Transposase mutator type</fullName>
    </submittedName>
</protein>
<feature type="compositionally biased region" description="Low complexity" evidence="4">
    <location>
        <begin position="115"/>
        <end position="124"/>
    </location>
</feature>
<reference evidence="5" key="2">
    <citation type="journal article" date="2014" name="ISME J.">
        <title>Microbial stratification in low pH oxic and suboxic macroscopic growths along an acid mine drainage.</title>
        <authorList>
            <person name="Mendez-Garcia C."/>
            <person name="Mesa V."/>
            <person name="Sprenger R.R."/>
            <person name="Richter M."/>
            <person name="Diez M.S."/>
            <person name="Solano J."/>
            <person name="Bargiela R."/>
            <person name="Golyshina O.V."/>
            <person name="Manteca A."/>
            <person name="Ramos J.L."/>
            <person name="Gallego J.R."/>
            <person name="Llorente I."/>
            <person name="Martins Dos Santos V.A."/>
            <person name="Jensen O.N."/>
            <person name="Pelaez A.I."/>
            <person name="Sanchez J."/>
            <person name="Ferrer M."/>
        </authorList>
    </citation>
    <scope>NUCLEOTIDE SEQUENCE</scope>
</reference>
<dbReference type="PANTHER" id="PTHR33217:SF5">
    <property type="entry name" value="MUTATOR FAMILY TRANSPOSASE"/>
    <property type="match status" value="1"/>
</dbReference>
<reference evidence="5" key="1">
    <citation type="submission" date="2013-08" db="EMBL/GenBank/DDBJ databases">
        <authorList>
            <person name="Mendez C."/>
            <person name="Richter M."/>
            <person name="Ferrer M."/>
            <person name="Sanchez J."/>
        </authorList>
    </citation>
    <scope>NUCLEOTIDE SEQUENCE</scope>
</reference>
<organism evidence="5">
    <name type="scientific">mine drainage metagenome</name>
    <dbReference type="NCBI Taxonomy" id="410659"/>
    <lineage>
        <taxon>unclassified sequences</taxon>
        <taxon>metagenomes</taxon>
        <taxon>ecological metagenomes</taxon>
    </lineage>
</organism>
<keyword evidence="3" id="KW-0233">DNA recombination</keyword>
<evidence type="ECO:0000256" key="1">
    <source>
        <dbReference type="ARBA" id="ARBA00022578"/>
    </source>
</evidence>
<keyword evidence="2" id="KW-0238">DNA-binding</keyword>
<evidence type="ECO:0000313" key="5">
    <source>
        <dbReference type="EMBL" id="EQD30981.1"/>
    </source>
</evidence>
<evidence type="ECO:0000256" key="2">
    <source>
        <dbReference type="ARBA" id="ARBA00023125"/>
    </source>
</evidence>
<comment type="caution">
    <text evidence="5">The sequence shown here is derived from an EMBL/GenBank/DDBJ whole genome shotgun (WGS) entry which is preliminary data.</text>
</comment>
<dbReference type="GO" id="GO:0004803">
    <property type="term" value="F:transposase activity"/>
    <property type="evidence" value="ECO:0007669"/>
    <property type="project" value="InterPro"/>
</dbReference>
<gene>
    <name evidence="5" type="ORF">B1A_20134</name>
</gene>
<dbReference type="Pfam" id="PF00872">
    <property type="entry name" value="Transposase_mut"/>
    <property type="match status" value="1"/>
</dbReference>
<keyword evidence="1" id="KW-0815">Transposition</keyword>
<dbReference type="AlphaFoldDB" id="T0Y785"/>
<dbReference type="GO" id="GO:0003677">
    <property type="term" value="F:DNA binding"/>
    <property type="evidence" value="ECO:0007669"/>
    <property type="project" value="UniProtKB-KW"/>
</dbReference>
<sequence>TTLQTCIVHLIRNSLEYASWKDRKILAQALRPIYTATTAEAAVDALEEFERGSWGERYPTIAALWRRAWDRVIPFFAFPPAVRRVIYTADEIDKPHDALISTAALPPWLSASAAASAPQSGLGPRQQMKHSSRV</sequence>
<feature type="non-terminal residue" evidence="5">
    <location>
        <position position="1"/>
    </location>
</feature>